<proteinExistence type="predicted"/>
<evidence type="ECO:0000256" key="1">
    <source>
        <dbReference type="SAM" id="Phobius"/>
    </source>
</evidence>
<keyword evidence="3" id="KW-1185">Reference proteome</keyword>
<keyword evidence="1" id="KW-0812">Transmembrane</keyword>
<comment type="caution">
    <text evidence="2">The sequence shown here is derived from an EMBL/GenBank/DDBJ whole genome shotgun (WGS) entry which is preliminary data.</text>
</comment>
<sequence length="56" mass="6218">MYPHPCVVAGARELIAAGIRQRDQITMWVFGTGIAIVVGVVLWCILTMIANGWMMR</sequence>
<protein>
    <submittedName>
        <fullName evidence="2">Uncharacterized protein</fullName>
    </submittedName>
</protein>
<dbReference type="Proteomes" id="UP001174934">
    <property type="component" value="Unassembled WGS sequence"/>
</dbReference>
<reference evidence="2" key="1">
    <citation type="submission" date="2023-06" db="EMBL/GenBank/DDBJ databases">
        <title>Genome-scale phylogeny and comparative genomics of the fungal order Sordariales.</title>
        <authorList>
            <consortium name="Lawrence Berkeley National Laboratory"/>
            <person name="Hensen N."/>
            <person name="Bonometti L."/>
            <person name="Westerberg I."/>
            <person name="Brannstrom I.O."/>
            <person name="Guillou S."/>
            <person name="Cros-Aarteil S."/>
            <person name="Calhoun S."/>
            <person name="Haridas S."/>
            <person name="Kuo A."/>
            <person name="Mondo S."/>
            <person name="Pangilinan J."/>
            <person name="Riley R."/>
            <person name="LaButti K."/>
            <person name="Andreopoulos B."/>
            <person name="Lipzen A."/>
            <person name="Chen C."/>
            <person name="Yanf M."/>
            <person name="Daum C."/>
            <person name="Ng V."/>
            <person name="Clum A."/>
            <person name="Steindorff A."/>
            <person name="Ohm R."/>
            <person name="Martin F."/>
            <person name="Silar P."/>
            <person name="Natvig D."/>
            <person name="Lalanne C."/>
            <person name="Gautier V."/>
            <person name="Ament-velasquez S.L."/>
            <person name="Kruys A."/>
            <person name="Hutchinson M.I."/>
            <person name="Powell A.J."/>
            <person name="Barry K."/>
            <person name="Miller A.N."/>
            <person name="Grigoriev I.V."/>
            <person name="Debuchy R."/>
            <person name="Gladieux P."/>
            <person name="Thoren M.H."/>
            <person name="Johannesson H."/>
        </authorList>
    </citation>
    <scope>NUCLEOTIDE SEQUENCE</scope>
    <source>
        <strain evidence="2">SMH3391-2</strain>
    </source>
</reference>
<keyword evidence="1" id="KW-0472">Membrane</keyword>
<dbReference type="AlphaFoldDB" id="A0AA39WAD2"/>
<organism evidence="2 3">
    <name type="scientific">Bombardia bombarda</name>
    <dbReference type="NCBI Taxonomy" id="252184"/>
    <lineage>
        <taxon>Eukaryota</taxon>
        <taxon>Fungi</taxon>
        <taxon>Dikarya</taxon>
        <taxon>Ascomycota</taxon>
        <taxon>Pezizomycotina</taxon>
        <taxon>Sordariomycetes</taxon>
        <taxon>Sordariomycetidae</taxon>
        <taxon>Sordariales</taxon>
        <taxon>Lasiosphaeriaceae</taxon>
        <taxon>Bombardia</taxon>
    </lineage>
</organism>
<keyword evidence="1" id="KW-1133">Transmembrane helix</keyword>
<feature type="non-terminal residue" evidence="2">
    <location>
        <position position="56"/>
    </location>
</feature>
<evidence type="ECO:0000313" key="2">
    <source>
        <dbReference type="EMBL" id="KAK0609973.1"/>
    </source>
</evidence>
<name>A0AA39WAD2_9PEZI</name>
<dbReference type="EMBL" id="JAULSR010000011">
    <property type="protein sequence ID" value="KAK0609973.1"/>
    <property type="molecule type" value="Genomic_DNA"/>
</dbReference>
<gene>
    <name evidence="2" type="ORF">B0T17DRAFT_545633</name>
</gene>
<feature type="transmembrane region" description="Helical" evidence="1">
    <location>
        <begin position="28"/>
        <end position="50"/>
    </location>
</feature>
<evidence type="ECO:0000313" key="3">
    <source>
        <dbReference type="Proteomes" id="UP001174934"/>
    </source>
</evidence>
<accession>A0AA39WAD2</accession>